<sequence>MGRAIQYSRGGCDGAERPRRTGFPAFAGNDSVIWRASPYLILRHCERSEAIQNPSAVTVWIASLCSK</sequence>
<gene>
    <name evidence="1" type="ORF">E4K65_17655</name>
</gene>
<protein>
    <submittedName>
        <fullName evidence="1">Uncharacterized protein</fullName>
    </submittedName>
</protein>
<evidence type="ECO:0000313" key="2">
    <source>
        <dbReference type="Proteomes" id="UP000297966"/>
    </source>
</evidence>
<organism evidence="1 2">
    <name type="scientific">Bradyrhizobium niftali</name>
    <dbReference type="NCBI Taxonomy" id="2560055"/>
    <lineage>
        <taxon>Bacteria</taxon>
        <taxon>Pseudomonadati</taxon>
        <taxon>Pseudomonadota</taxon>
        <taxon>Alphaproteobacteria</taxon>
        <taxon>Hyphomicrobiales</taxon>
        <taxon>Nitrobacteraceae</taxon>
        <taxon>Bradyrhizobium</taxon>
    </lineage>
</organism>
<dbReference type="Proteomes" id="UP000297966">
    <property type="component" value="Unassembled WGS sequence"/>
</dbReference>
<name>A0A4Y9LVS0_9BRAD</name>
<proteinExistence type="predicted"/>
<accession>A0A4Y9LVS0</accession>
<reference evidence="1 2" key="1">
    <citation type="submission" date="2019-03" db="EMBL/GenBank/DDBJ databases">
        <title>Bradyrhizobium diversity isolated from nodules of Chamaecrista fasciculata.</title>
        <authorList>
            <person name="Klepa M.S."/>
            <person name="Urquiaga M.O."/>
            <person name="Hungria M."/>
            <person name="Delamuta J.R."/>
        </authorList>
    </citation>
    <scope>NUCLEOTIDE SEQUENCE [LARGE SCALE GENOMIC DNA]</scope>
    <source>
        <strain evidence="1 2">CNPSo 3448</strain>
    </source>
</reference>
<dbReference type="AlphaFoldDB" id="A0A4Y9LVS0"/>
<dbReference type="OrthoDB" id="8256459at2"/>
<evidence type="ECO:0000313" key="1">
    <source>
        <dbReference type="EMBL" id="TFV46943.1"/>
    </source>
</evidence>
<comment type="caution">
    <text evidence="1">The sequence shown here is derived from an EMBL/GenBank/DDBJ whole genome shotgun (WGS) entry which is preliminary data.</text>
</comment>
<keyword evidence="2" id="KW-1185">Reference proteome</keyword>
<dbReference type="EMBL" id="SPQT01000009">
    <property type="protein sequence ID" value="TFV46943.1"/>
    <property type="molecule type" value="Genomic_DNA"/>
</dbReference>